<dbReference type="PRINTS" id="PR00111">
    <property type="entry name" value="ABHYDROLASE"/>
</dbReference>
<dbReference type="AlphaFoldDB" id="A0A0H3K6M4"/>
<dbReference type="KEGG" id="syc:syc1582_c"/>
<dbReference type="PANTHER" id="PTHR43798:SF31">
    <property type="entry name" value="AB HYDROLASE SUPERFAMILY PROTEIN YCLE"/>
    <property type="match status" value="1"/>
</dbReference>
<gene>
    <name evidence="3" type="ordered locus">syc1582_c</name>
</gene>
<sequence>MIAIASPQGGSLQAEWTLAGDRQAPILYLHGWGGSRRNWQPMAQALEDCGAGLALDWRGFGEARSQPAGQDYSLQATVADVVALLDQLALPPVRIVAHSWGCSIALLFAQAYPDRCDRLLLTASGLFTYSPIAFAIFQQISQLLVRSRSPLWQQIPGLDRLILSRFCHRPLDPATTRSFLADFLQADTEAAIGSLQDAVSANAIEQLGQAWRSIAVPTLLISGQFDQIAPVALAEQAATLSNRCRQVVIPQVGHLPMLEDPTTFAAIARPFLQAPRSSLP</sequence>
<keyword evidence="1" id="KW-0378">Hydrolase</keyword>
<dbReference type="PRINTS" id="PR00412">
    <property type="entry name" value="EPOXHYDRLASE"/>
</dbReference>
<accession>A0A0H3K6M4</accession>
<evidence type="ECO:0000259" key="2">
    <source>
        <dbReference type="Pfam" id="PF00561"/>
    </source>
</evidence>
<dbReference type="GeneID" id="72431418"/>
<dbReference type="eggNOG" id="COG2267">
    <property type="taxonomic scope" value="Bacteria"/>
</dbReference>
<dbReference type="SUPFAM" id="SSF53474">
    <property type="entry name" value="alpha/beta-Hydrolases"/>
    <property type="match status" value="1"/>
</dbReference>
<dbReference type="Pfam" id="PF00561">
    <property type="entry name" value="Abhydrolase_1"/>
    <property type="match status" value="1"/>
</dbReference>
<reference evidence="3 4" key="1">
    <citation type="journal article" date="2007" name="Photosyn. Res.">
        <title>Complete nucleotide sequence of the freshwater unicellular cyanobacterium Synechococcus elongatus PCC 6301 chromosome: gene content and organization.</title>
        <authorList>
            <person name="Sugita C."/>
            <person name="Ogata K."/>
            <person name="Shikata M."/>
            <person name="Jikuya H."/>
            <person name="Takano J."/>
            <person name="Furumichi M."/>
            <person name="Kanehisa M."/>
            <person name="Omata T."/>
            <person name="Sugiura M."/>
            <person name="Sugita M."/>
        </authorList>
    </citation>
    <scope>NUCLEOTIDE SEQUENCE [LARGE SCALE GENOMIC DNA]</scope>
    <source>
        <strain evidence="4">ATCC 27144 / PCC 6301 / SAUG 1402/1</strain>
    </source>
</reference>
<dbReference type="InterPro" id="IPR000073">
    <property type="entry name" value="AB_hydrolase_1"/>
</dbReference>
<dbReference type="InterPro" id="IPR029058">
    <property type="entry name" value="AB_hydrolase_fold"/>
</dbReference>
<dbReference type="GO" id="GO:0016787">
    <property type="term" value="F:hydrolase activity"/>
    <property type="evidence" value="ECO:0007669"/>
    <property type="project" value="UniProtKB-KW"/>
</dbReference>
<dbReference type="Gene3D" id="3.40.50.1820">
    <property type="entry name" value="alpha/beta hydrolase"/>
    <property type="match status" value="1"/>
</dbReference>
<proteinExistence type="predicted"/>
<dbReference type="PANTHER" id="PTHR43798">
    <property type="entry name" value="MONOACYLGLYCEROL LIPASE"/>
    <property type="match status" value="1"/>
</dbReference>
<organism evidence="3 4">
    <name type="scientific">Synechococcus sp. (strain ATCC 27144 / PCC 6301 / SAUG 1402/1)</name>
    <name type="common">Anacystis nidulans</name>
    <dbReference type="NCBI Taxonomy" id="269084"/>
    <lineage>
        <taxon>Bacteria</taxon>
        <taxon>Bacillati</taxon>
        <taxon>Cyanobacteriota</taxon>
        <taxon>Cyanophyceae</taxon>
        <taxon>Synechococcales</taxon>
        <taxon>Synechococcaceae</taxon>
        <taxon>Synechococcus</taxon>
    </lineage>
</organism>
<dbReference type="GO" id="GO:0016020">
    <property type="term" value="C:membrane"/>
    <property type="evidence" value="ECO:0007669"/>
    <property type="project" value="TreeGrafter"/>
</dbReference>
<dbReference type="InterPro" id="IPR050266">
    <property type="entry name" value="AB_hydrolase_sf"/>
</dbReference>
<dbReference type="InterPro" id="IPR000639">
    <property type="entry name" value="Epox_hydrolase-like"/>
</dbReference>
<evidence type="ECO:0000313" key="3">
    <source>
        <dbReference type="EMBL" id="BAD79772.1"/>
    </source>
</evidence>
<feature type="domain" description="AB hydrolase-1" evidence="2">
    <location>
        <begin position="25"/>
        <end position="261"/>
    </location>
</feature>
<dbReference type="RefSeq" id="WP_011243892.1">
    <property type="nucleotide sequence ID" value="NC_006576.1"/>
</dbReference>
<dbReference type="Proteomes" id="UP000001175">
    <property type="component" value="Chromosome"/>
</dbReference>
<dbReference type="EMBL" id="AP008231">
    <property type="protein sequence ID" value="BAD79772.1"/>
    <property type="molecule type" value="Genomic_DNA"/>
</dbReference>
<protein>
    <submittedName>
        <fullName evidence="3">Similar to esterase</fullName>
    </submittedName>
</protein>
<evidence type="ECO:0000313" key="4">
    <source>
        <dbReference type="Proteomes" id="UP000001175"/>
    </source>
</evidence>
<evidence type="ECO:0000256" key="1">
    <source>
        <dbReference type="ARBA" id="ARBA00022801"/>
    </source>
</evidence>
<name>A0A0H3K6M4_SYNP6</name>